<feature type="domain" description="Alanine racemase C-terminal" evidence="6">
    <location>
        <begin position="222"/>
        <end position="334"/>
    </location>
</feature>
<dbReference type="STRING" id="1630136.AS592_02150"/>
<dbReference type="Gene3D" id="3.20.20.10">
    <property type="entry name" value="Alanine racemase"/>
    <property type="match status" value="1"/>
</dbReference>
<dbReference type="Gene3D" id="2.40.37.10">
    <property type="entry name" value="Lyase, Ornithine Decarboxylase, Chain A, domain 1"/>
    <property type="match status" value="1"/>
</dbReference>
<dbReference type="SUPFAM" id="SSF51419">
    <property type="entry name" value="PLP-binding barrel"/>
    <property type="match status" value="1"/>
</dbReference>
<name>A0A151CFA9_9BACT</name>
<dbReference type="OrthoDB" id="9813814at2"/>
<reference evidence="7 8" key="1">
    <citation type="submission" date="2015-11" db="EMBL/GenBank/DDBJ databases">
        <title>Draft genome of Sulfurovum riftiae 1812E, a member of the Epsilonproteobacteria isolated from the tube of the deep-sea hydrothermal vent tubewom Riftia pachyptila.</title>
        <authorList>
            <person name="Vetriani C."/>
            <person name="Giovannelli D."/>
        </authorList>
    </citation>
    <scope>NUCLEOTIDE SEQUENCE [LARGE SCALE GENOMIC DNA]</scope>
    <source>
        <strain evidence="7 8">1812E</strain>
    </source>
</reference>
<evidence type="ECO:0000313" key="7">
    <source>
        <dbReference type="EMBL" id="KYJ86187.1"/>
    </source>
</evidence>
<dbReference type="Pfam" id="PF01168">
    <property type="entry name" value="Ala_racemase_N"/>
    <property type="match status" value="1"/>
</dbReference>
<sequence>MATILINKDNFYHNLNQIALKTGSIEKIAMVLKDNAYGHGLEIMGKLASEFGIRHAVVKNIEEAERIKALFETVLILGDLAVKDEVYTFAINDLSDIANAQKGAKVELKVDTGMHRNGIAMDEVDTALQQIEKRGLELVGVMTHFRSADEMGSELFWQQKQFESVKEKVHAAGFKKVRFHSHNSAAILRTRNFSEDLVRVGIAAYGYNELPEPFDHVTLKPVMKLMAGKVAARRLSKGERVGYGGDFSAPDAMKVATYDLGYGDGWPRGDSQNAYITAEGLPVLGRVSMDFIILESDKEVVVIMDNAQEAAKQFGTISYEMTTALSEKIERLVI</sequence>
<keyword evidence="2 4" id="KW-0663">Pyridoxal phosphate</keyword>
<gene>
    <name evidence="7" type="ORF">AS592_02150</name>
</gene>
<evidence type="ECO:0000256" key="4">
    <source>
        <dbReference type="PIRSR" id="PIRSR600821-50"/>
    </source>
</evidence>
<protein>
    <submittedName>
        <fullName evidence="7">Alanine racemase</fullName>
    </submittedName>
</protein>
<dbReference type="SMART" id="SM01005">
    <property type="entry name" value="Ala_racemase_C"/>
    <property type="match status" value="1"/>
</dbReference>
<keyword evidence="3" id="KW-0413">Isomerase</keyword>
<evidence type="ECO:0000256" key="1">
    <source>
        <dbReference type="ARBA" id="ARBA00001933"/>
    </source>
</evidence>
<accession>A0A151CFA9</accession>
<evidence type="ECO:0000259" key="6">
    <source>
        <dbReference type="SMART" id="SM01005"/>
    </source>
</evidence>
<dbReference type="AlphaFoldDB" id="A0A151CFA9"/>
<dbReference type="NCBIfam" id="TIGR00492">
    <property type="entry name" value="alr"/>
    <property type="match status" value="1"/>
</dbReference>
<dbReference type="InterPro" id="IPR029066">
    <property type="entry name" value="PLP-binding_barrel"/>
</dbReference>
<dbReference type="GO" id="GO:0008784">
    <property type="term" value="F:alanine racemase activity"/>
    <property type="evidence" value="ECO:0007669"/>
    <property type="project" value="InterPro"/>
</dbReference>
<dbReference type="PRINTS" id="PR00992">
    <property type="entry name" value="ALARACEMASE"/>
</dbReference>
<evidence type="ECO:0000313" key="8">
    <source>
        <dbReference type="Proteomes" id="UP000075359"/>
    </source>
</evidence>
<dbReference type="CDD" id="cd00430">
    <property type="entry name" value="PLPDE_III_AR"/>
    <property type="match status" value="1"/>
</dbReference>
<evidence type="ECO:0000256" key="5">
    <source>
        <dbReference type="PIRSR" id="PIRSR600821-52"/>
    </source>
</evidence>
<proteinExistence type="predicted"/>
<dbReference type="PANTHER" id="PTHR30511">
    <property type="entry name" value="ALANINE RACEMASE"/>
    <property type="match status" value="1"/>
</dbReference>
<dbReference type="InterPro" id="IPR011079">
    <property type="entry name" value="Ala_racemase_C"/>
</dbReference>
<dbReference type="GO" id="GO:0030632">
    <property type="term" value="P:D-alanine biosynthetic process"/>
    <property type="evidence" value="ECO:0007669"/>
    <property type="project" value="TreeGrafter"/>
</dbReference>
<dbReference type="NCBIfam" id="NF000791">
    <property type="entry name" value="PRK00053.2-2"/>
    <property type="match status" value="1"/>
</dbReference>
<dbReference type="GO" id="GO:0005829">
    <property type="term" value="C:cytosol"/>
    <property type="evidence" value="ECO:0007669"/>
    <property type="project" value="TreeGrafter"/>
</dbReference>
<comment type="caution">
    <text evidence="7">The sequence shown here is derived from an EMBL/GenBank/DDBJ whole genome shotgun (WGS) entry which is preliminary data.</text>
</comment>
<dbReference type="Pfam" id="PF00842">
    <property type="entry name" value="Ala_racemase_C"/>
    <property type="match status" value="1"/>
</dbReference>
<dbReference type="GO" id="GO:0030170">
    <property type="term" value="F:pyridoxal phosphate binding"/>
    <property type="evidence" value="ECO:0007669"/>
    <property type="project" value="TreeGrafter"/>
</dbReference>
<dbReference type="InterPro" id="IPR009006">
    <property type="entry name" value="Ala_racemase/Decarboxylase_C"/>
</dbReference>
<dbReference type="Proteomes" id="UP000075359">
    <property type="component" value="Unassembled WGS sequence"/>
</dbReference>
<evidence type="ECO:0000256" key="3">
    <source>
        <dbReference type="ARBA" id="ARBA00023235"/>
    </source>
</evidence>
<dbReference type="EMBL" id="LNKT01000045">
    <property type="protein sequence ID" value="KYJ86187.1"/>
    <property type="molecule type" value="Genomic_DNA"/>
</dbReference>
<keyword evidence="8" id="KW-1185">Reference proteome</keyword>
<dbReference type="SUPFAM" id="SSF50621">
    <property type="entry name" value="Alanine racemase C-terminal domain-like"/>
    <property type="match status" value="1"/>
</dbReference>
<dbReference type="InterPro" id="IPR000821">
    <property type="entry name" value="Ala_racemase"/>
</dbReference>
<dbReference type="InterPro" id="IPR001608">
    <property type="entry name" value="Ala_racemase_N"/>
</dbReference>
<dbReference type="PANTHER" id="PTHR30511:SF0">
    <property type="entry name" value="ALANINE RACEMASE, CATABOLIC-RELATED"/>
    <property type="match status" value="1"/>
</dbReference>
<feature type="modified residue" description="N6-(pyridoxal phosphate)lysine" evidence="4">
    <location>
        <position position="33"/>
    </location>
</feature>
<comment type="cofactor">
    <cofactor evidence="1 4">
        <name>pyridoxal 5'-phosphate</name>
        <dbReference type="ChEBI" id="CHEBI:597326"/>
    </cofactor>
</comment>
<feature type="binding site" evidence="5">
    <location>
        <position position="289"/>
    </location>
    <ligand>
        <name>substrate</name>
    </ligand>
</feature>
<evidence type="ECO:0000256" key="2">
    <source>
        <dbReference type="ARBA" id="ARBA00022898"/>
    </source>
</evidence>
<organism evidence="7 8">
    <name type="scientific">Sulfurovum riftiae</name>
    <dbReference type="NCBI Taxonomy" id="1630136"/>
    <lineage>
        <taxon>Bacteria</taxon>
        <taxon>Pseudomonadati</taxon>
        <taxon>Campylobacterota</taxon>
        <taxon>Epsilonproteobacteria</taxon>
        <taxon>Campylobacterales</taxon>
        <taxon>Sulfurovaceae</taxon>
        <taxon>Sulfurovum</taxon>
    </lineage>
</organism>
<feature type="binding site" evidence="5">
    <location>
        <position position="116"/>
    </location>
    <ligand>
        <name>substrate</name>
    </ligand>
</feature>
<dbReference type="RefSeq" id="WP_067331649.1">
    <property type="nucleotide sequence ID" value="NZ_LNKT01000045.1"/>
</dbReference>